<dbReference type="GO" id="GO:0031297">
    <property type="term" value="P:replication fork processing"/>
    <property type="evidence" value="ECO:0007669"/>
    <property type="project" value="UniProtKB-UniRule"/>
</dbReference>
<comment type="function">
    <text evidence="8">Plays an important role in the control of DNA replication and the maintenance of replication fork stability.</text>
</comment>
<evidence type="ECO:0000256" key="5">
    <source>
        <dbReference type="ARBA" id="ARBA00022880"/>
    </source>
</evidence>
<evidence type="ECO:0000256" key="6">
    <source>
        <dbReference type="ARBA" id="ARBA00023242"/>
    </source>
</evidence>
<feature type="coiled-coil region" evidence="9">
    <location>
        <begin position="185"/>
        <end position="212"/>
    </location>
</feature>
<keyword evidence="7 8" id="KW-0131">Cell cycle</keyword>
<dbReference type="InterPro" id="IPR040038">
    <property type="entry name" value="TIPIN/Csm3/Swi3"/>
</dbReference>
<dbReference type="GO" id="GO:0003677">
    <property type="term" value="F:DNA binding"/>
    <property type="evidence" value="ECO:0007669"/>
    <property type="project" value="TreeGrafter"/>
</dbReference>
<keyword evidence="13" id="KW-1185">Reference proteome</keyword>
<evidence type="ECO:0000256" key="7">
    <source>
        <dbReference type="ARBA" id="ARBA00023306"/>
    </source>
</evidence>
<dbReference type="GO" id="GO:0031298">
    <property type="term" value="C:replication fork protection complex"/>
    <property type="evidence" value="ECO:0007669"/>
    <property type="project" value="TreeGrafter"/>
</dbReference>
<sequence length="221" mass="25659">MSQEILSQPTLDVDPTEVISETTVVDPTAIQLKKTRTVVKLDYEKLVSRKGLPYLLKNGPKHVRISKRRDAYENLCHILHFYQLWAHELYPKAKFRDFVALCDRMGKSGRMLRDYRMKMLREELGLDIAEELTNNNHADVANKQESRAQQGSAVTVDTKEPEQRQLTVAEQEHDMAASPAYTFDDARLLEEMQQIENNHREVEEDVDEDQLAILREMEGQF</sequence>
<dbReference type="RefSeq" id="XP_017987873.1">
    <property type="nucleotide sequence ID" value="XM_018132384.1"/>
</dbReference>
<evidence type="ECO:0000313" key="12">
    <source>
        <dbReference type="EMBL" id="AMD20877.1"/>
    </source>
</evidence>
<dbReference type="InterPro" id="IPR012923">
    <property type="entry name" value="Csm3"/>
</dbReference>
<proteinExistence type="inferred from homology"/>
<dbReference type="EMBL" id="CP014244">
    <property type="protein sequence ID" value="AMD20877.1"/>
    <property type="molecule type" value="Genomic_DNA"/>
</dbReference>
<dbReference type="AlphaFoldDB" id="A0A0X8HSY5"/>
<evidence type="ECO:0000256" key="2">
    <source>
        <dbReference type="ARBA" id="ARBA00006075"/>
    </source>
</evidence>
<dbReference type="STRING" id="45286.A0A0X8HSY5"/>
<comment type="similarity">
    <text evidence="2 8">Belongs to the CSM3 family.</text>
</comment>
<comment type="subcellular location">
    <subcellularLocation>
        <location evidence="1 8">Nucleus</location>
    </subcellularLocation>
</comment>
<evidence type="ECO:0000256" key="10">
    <source>
        <dbReference type="SAM" id="MobiDB-lite"/>
    </source>
</evidence>
<evidence type="ECO:0000256" key="1">
    <source>
        <dbReference type="ARBA" id="ARBA00004123"/>
    </source>
</evidence>
<dbReference type="GO" id="GO:0043111">
    <property type="term" value="P:replication fork arrest"/>
    <property type="evidence" value="ECO:0007669"/>
    <property type="project" value="TreeGrafter"/>
</dbReference>
<keyword evidence="4 8" id="KW-0227">DNA damage</keyword>
<keyword evidence="5" id="KW-0236">DNA replication inhibitor</keyword>
<name>A0A0X8HSY5_9SACH</name>
<dbReference type="PANTHER" id="PTHR13220">
    <property type="entry name" value="TIMELESS INTERACTING-RELATED"/>
    <property type="match status" value="1"/>
</dbReference>
<keyword evidence="6 8" id="KW-0539">Nucleus</keyword>
<organism evidence="12 13">
    <name type="scientific">Eremothecium sinecaudum</name>
    <dbReference type="NCBI Taxonomy" id="45286"/>
    <lineage>
        <taxon>Eukaryota</taxon>
        <taxon>Fungi</taxon>
        <taxon>Dikarya</taxon>
        <taxon>Ascomycota</taxon>
        <taxon>Saccharomycotina</taxon>
        <taxon>Saccharomycetes</taxon>
        <taxon>Saccharomycetales</taxon>
        <taxon>Saccharomycetaceae</taxon>
        <taxon>Eremothecium</taxon>
    </lineage>
</organism>
<dbReference type="Pfam" id="PF07962">
    <property type="entry name" value="Swi3"/>
    <property type="match status" value="1"/>
</dbReference>
<feature type="domain" description="Chromosome segregation in meiosis protein 3" evidence="11">
    <location>
        <begin position="40"/>
        <end position="123"/>
    </location>
</feature>
<evidence type="ECO:0000256" key="9">
    <source>
        <dbReference type="SAM" id="Coils"/>
    </source>
</evidence>
<feature type="region of interest" description="Disordered" evidence="10">
    <location>
        <begin position="141"/>
        <end position="162"/>
    </location>
</feature>
<evidence type="ECO:0000313" key="13">
    <source>
        <dbReference type="Proteomes" id="UP000243052"/>
    </source>
</evidence>
<evidence type="ECO:0000256" key="4">
    <source>
        <dbReference type="ARBA" id="ARBA00022763"/>
    </source>
</evidence>
<comment type="subunit">
    <text evidence="3">Component of the fork protection complex (FPC) consisting of TOF1 and CSM3.</text>
</comment>
<gene>
    <name evidence="12" type="ORF">AW171_hschr42796</name>
</gene>
<dbReference type="PANTHER" id="PTHR13220:SF11">
    <property type="entry name" value="TIMELESS-INTERACTING PROTEIN"/>
    <property type="match status" value="1"/>
</dbReference>
<keyword evidence="9" id="KW-0175">Coiled coil</keyword>
<dbReference type="Proteomes" id="UP000243052">
    <property type="component" value="Chromosome iv"/>
</dbReference>
<dbReference type="OrthoDB" id="437078at2759"/>
<accession>A0A0X8HSY5</accession>
<evidence type="ECO:0000256" key="3">
    <source>
        <dbReference type="ARBA" id="ARBA00011217"/>
    </source>
</evidence>
<reference evidence="12 13" key="1">
    <citation type="submission" date="2016-01" db="EMBL/GenBank/DDBJ databases">
        <title>Genome sequence of the yeast Holleya sinecauda.</title>
        <authorList>
            <person name="Dietrich F.S."/>
        </authorList>
    </citation>
    <scope>NUCLEOTIDE SEQUENCE [LARGE SCALE GENOMIC DNA]</scope>
    <source>
        <strain evidence="12 13">ATCC 58844</strain>
    </source>
</reference>
<dbReference type="GeneID" id="28724143"/>
<dbReference type="GO" id="GO:0000076">
    <property type="term" value="P:DNA replication checkpoint signaling"/>
    <property type="evidence" value="ECO:0007669"/>
    <property type="project" value="UniProtKB-UniRule"/>
</dbReference>
<evidence type="ECO:0000256" key="8">
    <source>
        <dbReference type="RuleBase" id="RU366049"/>
    </source>
</evidence>
<protein>
    <recommendedName>
        <fullName evidence="8">Chromosome segregation in meiosis protein</fullName>
    </recommendedName>
</protein>
<dbReference type="GO" id="GO:0006974">
    <property type="term" value="P:DNA damage response"/>
    <property type="evidence" value="ECO:0007669"/>
    <property type="project" value="UniProtKB-KW"/>
</dbReference>
<evidence type="ECO:0000259" key="11">
    <source>
        <dbReference type="Pfam" id="PF07962"/>
    </source>
</evidence>